<evidence type="ECO:0000313" key="1">
    <source>
        <dbReference type="EMBL" id="KZS17701.1"/>
    </source>
</evidence>
<accession>A0A165AID1</accession>
<evidence type="ECO:0000313" key="2">
    <source>
        <dbReference type="Proteomes" id="UP000076858"/>
    </source>
</evidence>
<dbReference type="Proteomes" id="UP000076858">
    <property type="component" value="Unassembled WGS sequence"/>
</dbReference>
<reference evidence="1 2" key="1">
    <citation type="submission" date="2016-03" db="EMBL/GenBank/DDBJ databases">
        <title>EvidentialGene: Evidence-directed Construction of Genes on Genomes.</title>
        <authorList>
            <person name="Gilbert D.G."/>
            <person name="Choi J.-H."/>
            <person name="Mockaitis K."/>
            <person name="Colbourne J."/>
            <person name="Pfrender M."/>
        </authorList>
    </citation>
    <scope>NUCLEOTIDE SEQUENCE [LARGE SCALE GENOMIC DNA]</scope>
    <source>
        <strain evidence="1 2">Xinb3</strain>
        <tissue evidence="1">Complete organism</tissue>
    </source>
</reference>
<organism evidence="1 2">
    <name type="scientific">Daphnia magna</name>
    <dbReference type="NCBI Taxonomy" id="35525"/>
    <lineage>
        <taxon>Eukaryota</taxon>
        <taxon>Metazoa</taxon>
        <taxon>Ecdysozoa</taxon>
        <taxon>Arthropoda</taxon>
        <taxon>Crustacea</taxon>
        <taxon>Branchiopoda</taxon>
        <taxon>Diplostraca</taxon>
        <taxon>Cladocera</taxon>
        <taxon>Anomopoda</taxon>
        <taxon>Daphniidae</taxon>
        <taxon>Daphnia</taxon>
    </lineage>
</organism>
<comment type="caution">
    <text evidence="1">The sequence shown here is derived from an EMBL/GenBank/DDBJ whole genome shotgun (WGS) entry which is preliminary data.</text>
</comment>
<dbReference type="AlphaFoldDB" id="A0A165AID1"/>
<gene>
    <name evidence="1" type="ORF">APZ42_016286</name>
</gene>
<protein>
    <submittedName>
        <fullName evidence="1">Uncharacterized protein</fullName>
    </submittedName>
</protein>
<dbReference type="EMBL" id="LRGB01000623">
    <property type="protein sequence ID" value="KZS17701.1"/>
    <property type="molecule type" value="Genomic_DNA"/>
</dbReference>
<name>A0A165AID1_9CRUS</name>
<sequence length="62" mass="7399">MGGKQHKGWRCPNAQVEERKFTRPEIFWDLESLNENSTISNFSRAPRLLILRDFRLKPLNKK</sequence>
<proteinExistence type="predicted"/>
<keyword evidence="2" id="KW-1185">Reference proteome</keyword>